<evidence type="ECO:0000256" key="2">
    <source>
        <dbReference type="PIRSR" id="PIRSR601310-3"/>
    </source>
</evidence>
<evidence type="ECO:0000256" key="1">
    <source>
        <dbReference type="PIRSR" id="PIRSR601310-1"/>
    </source>
</evidence>
<dbReference type="PANTHER" id="PTHR46648:SF1">
    <property type="entry name" value="ADENOSINE 5'-MONOPHOSPHORAMIDASE HNT1"/>
    <property type="match status" value="1"/>
</dbReference>
<organism evidence="5 6">
    <name type="scientific">Natronorubrum thiooxidans</name>
    <dbReference type="NCBI Taxonomy" id="308853"/>
    <lineage>
        <taxon>Archaea</taxon>
        <taxon>Methanobacteriati</taxon>
        <taxon>Methanobacteriota</taxon>
        <taxon>Stenosarchaea group</taxon>
        <taxon>Halobacteria</taxon>
        <taxon>Halobacteriales</taxon>
        <taxon>Natrialbaceae</taxon>
        <taxon>Natronorubrum</taxon>
    </lineage>
</organism>
<reference evidence="6" key="1">
    <citation type="submission" date="2017-01" db="EMBL/GenBank/DDBJ databases">
        <authorList>
            <person name="Varghese N."/>
            <person name="Submissions S."/>
        </authorList>
    </citation>
    <scope>NUCLEOTIDE SEQUENCE [LARGE SCALE GENOMIC DNA]</scope>
    <source>
        <strain evidence="6">type strain: HArc-</strain>
    </source>
</reference>
<feature type="active site" description="Tele-AMP-histidine intermediate" evidence="1">
    <location>
        <position position="98"/>
    </location>
</feature>
<feature type="domain" description="HIT" evidence="4">
    <location>
        <begin position="4"/>
        <end position="111"/>
    </location>
</feature>
<dbReference type="PROSITE" id="PS51084">
    <property type="entry name" value="HIT_2"/>
    <property type="match status" value="1"/>
</dbReference>
<feature type="short sequence motif" description="Histidine triad motif" evidence="2 3">
    <location>
        <begin position="96"/>
        <end position="100"/>
    </location>
</feature>
<dbReference type="PANTHER" id="PTHR46648">
    <property type="entry name" value="HIT FAMILY PROTEIN 1"/>
    <property type="match status" value="1"/>
</dbReference>
<protein>
    <submittedName>
        <fullName evidence="5">Histidine triad (HIT) family protein</fullName>
    </submittedName>
</protein>
<dbReference type="STRING" id="308853.SAMN05421752_11137"/>
<accession>A0A1N7GCD5</accession>
<dbReference type="PRINTS" id="PR00332">
    <property type="entry name" value="HISTRIAD"/>
</dbReference>
<gene>
    <name evidence="5" type="ORF">SAMN05421752_11137</name>
</gene>
<dbReference type="GO" id="GO:0003824">
    <property type="term" value="F:catalytic activity"/>
    <property type="evidence" value="ECO:0007669"/>
    <property type="project" value="InterPro"/>
</dbReference>
<dbReference type="Gene3D" id="3.30.428.10">
    <property type="entry name" value="HIT-like"/>
    <property type="match status" value="1"/>
</dbReference>
<dbReference type="RefSeq" id="WP_076609931.1">
    <property type="nucleotide sequence ID" value="NZ_FTNR01000011.1"/>
</dbReference>
<dbReference type="InterPro" id="IPR001310">
    <property type="entry name" value="Histidine_triad_HIT"/>
</dbReference>
<name>A0A1N7GCD5_9EURY</name>
<keyword evidence="6" id="KW-1185">Reference proteome</keyword>
<sequence length="151" mass="16376">MSTIFTQIVEGEIPARIVYEDETTIAFLDANPLAPGHTLVIPKDEYERVNDMPEDVAADVYATIHRLVPAVEDSVDADASTVAFNNGEAAGQEVPHVHCHIVPRFEGDGAGPIHSLFSDAETFDVADLDQITEDLSDDELDEIAADIESRA</sequence>
<proteinExistence type="predicted"/>
<evidence type="ECO:0000256" key="3">
    <source>
        <dbReference type="PROSITE-ProRule" id="PRU00464"/>
    </source>
</evidence>
<dbReference type="InterPro" id="IPR036265">
    <property type="entry name" value="HIT-like_sf"/>
</dbReference>
<evidence type="ECO:0000313" key="6">
    <source>
        <dbReference type="Proteomes" id="UP000185936"/>
    </source>
</evidence>
<dbReference type="AlphaFoldDB" id="A0A1N7GCD5"/>
<dbReference type="EMBL" id="FTNR01000011">
    <property type="protein sequence ID" value="SIS10239.1"/>
    <property type="molecule type" value="Genomic_DNA"/>
</dbReference>
<dbReference type="Proteomes" id="UP000185936">
    <property type="component" value="Unassembled WGS sequence"/>
</dbReference>
<dbReference type="OrthoDB" id="26806at2157"/>
<evidence type="ECO:0000259" key="4">
    <source>
        <dbReference type="PROSITE" id="PS51084"/>
    </source>
</evidence>
<dbReference type="GO" id="GO:0009117">
    <property type="term" value="P:nucleotide metabolic process"/>
    <property type="evidence" value="ECO:0007669"/>
    <property type="project" value="TreeGrafter"/>
</dbReference>
<dbReference type="InterPro" id="IPR011146">
    <property type="entry name" value="HIT-like"/>
</dbReference>
<evidence type="ECO:0000313" key="5">
    <source>
        <dbReference type="EMBL" id="SIS10239.1"/>
    </source>
</evidence>
<dbReference type="SUPFAM" id="SSF54197">
    <property type="entry name" value="HIT-like"/>
    <property type="match status" value="1"/>
</dbReference>
<dbReference type="Pfam" id="PF01230">
    <property type="entry name" value="HIT"/>
    <property type="match status" value="1"/>
</dbReference>